<dbReference type="PANTHER" id="PTHR38445">
    <property type="entry name" value="HTH-TYPE TRANSCRIPTIONAL REPRESSOR YTRA"/>
    <property type="match status" value="1"/>
</dbReference>
<evidence type="ECO:0000256" key="1">
    <source>
        <dbReference type="ARBA" id="ARBA00023015"/>
    </source>
</evidence>
<reference evidence="5" key="1">
    <citation type="submission" date="2016-10" db="EMBL/GenBank/DDBJ databases">
        <title>Genome sequence of Streptomyces mangrovisoli MUSC 149.</title>
        <authorList>
            <person name="Lee L.-H."/>
            <person name="Ser H.-L."/>
        </authorList>
    </citation>
    <scope>NUCLEOTIDE SEQUENCE [LARGE SCALE GENOMIC DNA]</scope>
    <source>
        <strain evidence="5">MUSC 149</strain>
    </source>
</reference>
<gene>
    <name evidence="5" type="ORF">WN71_029790</name>
</gene>
<protein>
    <submittedName>
        <fullName evidence="5">GntR family transcriptional regulator</fullName>
    </submittedName>
</protein>
<keyword evidence="1" id="KW-0805">Transcription regulation</keyword>
<dbReference type="InterPro" id="IPR000524">
    <property type="entry name" value="Tscrpt_reg_HTH_GntR"/>
</dbReference>
<accession>A0A1J4NPQ2</accession>
<feature type="domain" description="HTH gntR-type" evidence="4">
    <location>
        <begin position="8"/>
        <end position="76"/>
    </location>
</feature>
<dbReference type="EMBL" id="LAVA02000083">
    <property type="protein sequence ID" value="OIJ64343.1"/>
    <property type="molecule type" value="Genomic_DNA"/>
</dbReference>
<dbReference type="STRING" id="1428628.WN71_029790"/>
<dbReference type="Proteomes" id="UP000034196">
    <property type="component" value="Unassembled WGS sequence"/>
</dbReference>
<name>A0A1J4NPQ2_9ACTN</name>
<dbReference type="CDD" id="cd07377">
    <property type="entry name" value="WHTH_GntR"/>
    <property type="match status" value="1"/>
</dbReference>
<evidence type="ECO:0000256" key="3">
    <source>
        <dbReference type="ARBA" id="ARBA00023163"/>
    </source>
</evidence>
<dbReference type="Gene3D" id="1.10.10.10">
    <property type="entry name" value="Winged helix-like DNA-binding domain superfamily/Winged helix DNA-binding domain"/>
    <property type="match status" value="1"/>
</dbReference>
<dbReference type="PANTHER" id="PTHR38445:SF10">
    <property type="entry name" value="GNTR-FAMILY TRANSCRIPTIONAL REGULATOR"/>
    <property type="match status" value="1"/>
</dbReference>
<sequence>MSFLEDGGPIFAQIADELANQIADGTVGEGERVASSNELASFYRVNPATAARSLTVLADEGLVEKRRGVGMFVAQGARERLVLARRRRFAERYVRPLTVEAARLGIGRDELLDLVREELDSAEVTAGPAGGAA</sequence>
<keyword evidence="3" id="KW-0804">Transcription</keyword>
<dbReference type="SUPFAM" id="SSF46785">
    <property type="entry name" value="Winged helix' DNA-binding domain"/>
    <property type="match status" value="1"/>
</dbReference>
<evidence type="ECO:0000313" key="5">
    <source>
        <dbReference type="EMBL" id="OIJ64343.1"/>
    </source>
</evidence>
<dbReference type="InterPro" id="IPR036388">
    <property type="entry name" value="WH-like_DNA-bd_sf"/>
</dbReference>
<dbReference type="Pfam" id="PF00392">
    <property type="entry name" value="GntR"/>
    <property type="match status" value="1"/>
</dbReference>
<keyword evidence="6" id="KW-1185">Reference proteome</keyword>
<dbReference type="RefSeq" id="WP_046591042.1">
    <property type="nucleotide sequence ID" value="NZ_LAVA02000083.1"/>
</dbReference>
<comment type="caution">
    <text evidence="5">The sequence shown here is derived from an EMBL/GenBank/DDBJ whole genome shotgun (WGS) entry which is preliminary data.</text>
</comment>
<dbReference type="OrthoDB" id="3192286at2"/>
<evidence type="ECO:0000256" key="2">
    <source>
        <dbReference type="ARBA" id="ARBA00023125"/>
    </source>
</evidence>
<dbReference type="SMART" id="SM00345">
    <property type="entry name" value="HTH_GNTR"/>
    <property type="match status" value="1"/>
</dbReference>
<keyword evidence="2" id="KW-0238">DNA-binding</keyword>
<dbReference type="AlphaFoldDB" id="A0A1J4NPQ2"/>
<dbReference type="GO" id="GO:0003677">
    <property type="term" value="F:DNA binding"/>
    <property type="evidence" value="ECO:0007669"/>
    <property type="project" value="UniProtKB-KW"/>
</dbReference>
<dbReference type="PROSITE" id="PS50949">
    <property type="entry name" value="HTH_GNTR"/>
    <property type="match status" value="1"/>
</dbReference>
<dbReference type="GO" id="GO:0003700">
    <property type="term" value="F:DNA-binding transcription factor activity"/>
    <property type="evidence" value="ECO:0007669"/>
    <property type="project" value="InterPro"/>
</dbReference>
<organism evidence="5 6">
    <name type="scientific">Streptomyces mangrovisoli</name>
    <dbReference type="NCBI Taxonomy" id="1428628"/>
    <lineage>
        <taxon>Bacteria</taxon>
        <taxon>Bacillati</taxon>
        <taxon>Actinomycetota</taxon>
        <taxon>Actinomycetes</taxon>
        <taxon>Kitasatosporales</taxon>
        <taxon>Streptomycetaceae</taxon>
        <taxon>Streptomyces</taxon>
    </lineage>
</organism>
<evidence type="ECO:0000259" key="4">
    <source>
        <dbReference type="PROSITE" id="PS50949"/>
    </source>
</evidence>
<proteinExistence type="predicted"/>
<evidence type="ECO:0000313" key="6">
    <source>
        <dbReference type="Proteomes" id="UP000034196"/>
    </source>
</evidence>
<dbReference type="InterPro" id="IPR036390">
    <property type="entry name" value="WH_DNA-bd_sf"/>
</dbReference>